<dbReference type="GO" id="GO:0004497">
    <property type="term" value="F:monooxygenase activity"/>
    <property type="evidence" value="ECO:0007669"/>
    <property type="project" value="UniProtKB-KW"/>
</dbReference>
<dbReference type="EMBL" id="JARESE010000070">
    <property type="protein sequence ID" value="MDE8653979.1"/>
    <property type="molecule type" value="Genomic_DNA"/>
</dbReference>
<dbReference type="Pfam" id="PF03992">
    <property type="entry name" value="ABM"/>
    <property type="match status" value="1"/>
</dbReference>
<accession>A0ABT5WVP9</accession>
<comment type="caution">
    <text evidence="2">The sequence shown here is derived from an EMBL/GenBank/DDBJ whole genome shotgun (WGS) entry which is preliminary data.</text>
</comment>
<evidence type="ECO:0000313" key="3">
    <source>
        <dbReference type="Proteomes" id="UP001216253"/>
    </source>
</evidence>
<dbReference type="Proteomes" id="UP001216253">
    <property type="component" value="Unassembled WGS sequence"/>
</dbReference>
<dbReference type="InterPro" id="IPR052936">
    <property type="entry name" value="Jasmonate_Hydroxylase-like"/>
</dbReference>
<organism evidence="2 3">
    <name type="scientific">Novosphingobium album</name>
    <name type="common">ex Liu et al. 2023</name>
    <dbReference type="NCBI Taxonomy" id="3031130"/>
    <lineage>
        <taxon>Bacteria</taxon>
        <taxon>Pseudomonadati</taxon>
        <taxon>Pseudomonadota</taxon>
        <taxon>Alphaproteobacteria</taxon>
        <taxon>Sphingomonadales</taxon>
        <taxon>Sphingomonadaceae</taxon>
        <taxon>Novosphingobium</taxon>
    </lineage>
</organism>
<keyword evidence="3" id="KW-1185">Reference proteome</keyword>
<keyword evidence="2" id="KW-0503">Monooxygenase</keyword>
<dbReference type="InterPro" id="IPR007138">
    <property type="entry name" value="ABM_dom"/>
</dbReference>
<dbReference type="Gene3D" id="3.30.70.100">
    <property type="match status" value="1"/>
</dbReference>
<dbReference type="SUPFAM" id="SSF54909">
    <property type="entry name" value="Dimeric alpha+beta barrel"/>
    <property type="match status" value="1"/>
</dbReference>
<gene>
    <name evidence="2" type="ORF">PYV00_20000</name>
</gene>
<dbReference type="InterPro" id="IPR011008">
    <property type="entry name" value="Dimeric_a/b-barrel"/>
</dbReference>
<feature type="domain" description="ABM" evidence="1">
    <location>
        <begin position="1"/>
        <end position="71"/>
    </location>
</feature>
<proteinExistence type="predicted"/>
<dbReference type="PANTHER" id="PTHR37811:SF2">
    <property type="entry name" value="ABM DOMAIN-CONTAINING PROTEIN"/>
    <property type="match status" value="1"/>
</dbReference>
<evidence type="ECO:0000313" key="2">
    <source>
        <dbReference type="EMBL" id="MDE8653979.1"/>
    </source>
</evidence>
<sequence length="103" mass="11394">MFLVVFRNRKRADLDAAAYAADAARMAALASAQPGYLAFKSYTAEDGEVVAISEWADEASARAWGRHAEHAPVQGKGRAGYYQDYTLFACDNPRIHRFERPAP</sequence>
<protein>
    <submittedName>
        <fullName evidence="2">Antibiotic biosynthesis monooxygenase</fullName>
    </submittedName>
</protein>
<dbReference type="RefSeq" id="WP_275230096.1">
    <property type="nucleotide sequence ID" value="NZ_JARESE010000070.1"/>
</dbReference>
<reference evidence="2 3" key="1">
    <citation type="submission" date="2023-03" db="EMBL/GenBank/DDBJ databases">
        <title>NovoSphingobium album sp. nov. isolated from polycyclic aromatic hydrocarbons- and heavy-metal polluted soil.</title>
        <authorList>
            <person name="Liu Z."/>
            <person name="Wang K."/>
        </authorList>
    </citation>
    <scope>NUCLEOTIDE SEQUENCE [LARGE SCALE GENOMIC DNA]</scope>
    <source>
        <strain evidence="2 3">H3SJ31-1</strain>
    </source>
</reference>
<evidence type="ECO:0000259" key="1">
    <source>
        <dbReference type="Pfam" id="PF03992"/>
    </source>
</evidence>
<name>A0ABT5WVP9_9SPHN</name>
<keyword evidence="2" id="KW-0560">Oxidoreductase</keyword>
<dbReference type="PANTHER" id="PTHR37811">
    <property type="entry name" value="BLL5343 PROTEIN"/>
    <property type="match status" value="1"/>
</dbReference>